<dbReference type="OrthoDB" id="427700at2"/>
<dbReference type="PANTHER" id="PTHR35798">
    <property type="entry name" value="CELL DIVISION PROTEIN SEPF"/>
    <property type="match status" value="1"/>
</dbReference>
<dbReference type="Proteomes" id="UP000287247">
    <property type="component" value="Unassembled WGS sequence"/>
</dbReference>
<evidence type="ECO:0000256" key="4">
    <source>
        <dbReference type="ARBA" id="ARBA00044936"/>
    </source>
</evidence>
<keyword evidence="1" id="KW-0132">Cell division</keyword>
<comment type="caution">
    <text evidence="6">The sequence shown here is derived from an EMBL/GenBank/DDBJ whole genome shotgun (WGS) entry which is preliminary data.</text>
</comment>
<organism evidence="6 7">
    <name type="scientific">Aphanothece sacrum FPU1</name>
    <dbReference type="NCBI Taxonomy" id="1920663"/>
    <lineage>
        <taxon>Bacteria</taxon>
        <taxon>Bacillati</taxon>
        <taxon>Cyanobacteriota</taxon>
        <taxon>Cyanophyceae</taxon>
        <taxon>Oscillatoriophycideae</taxon>
        <taxon>Chroococcales</taxon>
        <taxon>Aphanothecaceae</taxon>
        <taxon>Aphanothece</taxon>
    </lineage>
</organism>
<dbReference type="Pfam" id="PF04472">
    <property type="entry name" value="SepF"/>
    <property type="match status" value="1"/>
</dbReference>
<comment type="function">
    <text evidence="4">Cell division protein that is part of the divisome complex and is recruited early to the Z-ring. Probably stimulates Z-ring formation, perhaps through the cross-linking of FtsZ protofilaments. Its function overlaps with FtsA.</text>
</comment>
<evidence type="ECO:0008006" key="8">
    <source>
        <dbReference type="Google" id="ProtNLM"/>
    </source>
</evidence>
<evidence type="ECO:0000313" key="6">
    <source>
        <dbReference type="EMBL" id="GBF82241.1"/>
    </source>
</evidence>
<proteinExistence type="predicted"/>
<evidence type="ECO:0000256" key="1">
    <source>
        <dbReference type="ARBA" id="ARBA00022618"/>
    </source>
</evidence>
<dbReference type="InterPro" id="IPR023052">
    <property type="entry name" value="Cell_div_SepF"/>
</dbReference>
<dbReference type="InterPro" id="IPR038594">
    <property type="entry name" value="SepF-like_sf"/>
</dbReference>
<name>A0A401ILX3_APHSA</name>
<keyword evidence="3" id="KW-0131">Cell cycle</keyword>
<protein>
    <recommendedName>
        <fullName evidence="8">Cell division protein SepF</fullName>
    </recommendedName>
</protein>
<dbReference type="PANTHER" id="PTHR35798:SF1">
    <property type="entry name" value="CELL DIVISION PROTEIN SEPF"/>
    <property type="match status" value="1"/>
</dbReference>
<feature type="region of interest" description="Disordered" evidence="5">
    <location>
        <begin position="92"/>
        <end position="114"/>
    </location>
</feature>
<evidence type="ECO:0000313" key="7">
    <source>
        <dbReference type="Proteomes" id="UP000287247"/>
    </source>
</evidence>
<evidence type="ECO:0000256" key="2">
    <source>
        <dbReference type="ARBA" id="ARBA00023210"/>
    </source>
</evidence>
<dbReference type="RefSeq" id="WP_124978609.1">
    <property type="nucleotide sequence ID" value="NZ_BDQK01000016.1"/>
</dbReference>
<dbReference type="EMBL" id="BDQK01000016">
    <property type="protein sequence ID" value="GBF82241.1"/>
    <property type="molecule type" value="Genomic_DNA"/>
</dbReference>
<accession>A0A401ILX3</accession>
<keyword evidence="7" id="KW-1185">Reference proteome</keyword>
<dbReference type="AlphaFoldDB" id="A0A401ILX3"/>
<gene>
    <name evidence="6" type="ORF">AsFPU1_3669</name>
</gene>
<keyword evidence="2" id="KW-0717">Septation</keyword>
<evidence type="ECO:0000256" key="5">
    <source>
        <dbReference type="SAM" id="MobiDB-lite"/>
    </source>
</evidence>
<dbReference type="InterPro" id="IPR007561">
    <property type="entry name" value="Cell_div_SepF/SepF-rel"/>
</dbReference>
<reference evidence="7" key="1">
    <citation type="submission" date="2017-05" db="EMBL/GenBank/DDBJ databases">
        <title>Physiological properties and genetic analysis related to exopolysaccharide production of fresh-water unicellular cyanobacterium Aphanothece sacrum, Suizenji Nori, that has been cultured as a food source in Japan.</title>
        <authorList>
            <person name="Kanesaki Y."/>
            <person name="Yoshikawa S."/>
            <person name="Ohki K."/>
        </authorList>
    </citation>
    <scope>NUCLEOTIDE SEQUENCE [LARGE SCALE GENOMIC DNA]</scope>
    <source>
        <strain evidence="7">FPU1</strain>
    </source>
</reference>
<sequence>MQNTSRLDWSVQEFSQAEVVVKIVKTVEETGQALQLLQQRKTVILVLDRLNAEQAQRVVDWMAGGTCAIDGQTFWIGEKTFLFVPNQVEIKSSRSAPAPVSPYLKNKQPSPSLK</sequence>
<evidence type="ECO:0000256" key="3">
    <source>
        <dbReference type="ARBA" id="ARBA00023306"/>
    </source>
</evidence>
<dbReference type="Gene3D" id="3.30.110.150">
    <property type="entry name" value="SepF-like protein"/>
    <property type="match status" value="1"/>
</dbReference>
<dbReference type="GO" id="GO:0000917">
    <property type="term" value="P:division septum assembly"/>
    <property type="evidence" value="ECO:0007669"/>
    <property type="project" value="UniProtKB-KW"/>
</dbReference>